<organism evidence="2 3">
    <name type="scientific">Ensete ventricosum</name>
    <name type="common">Abyssinian banana</name>
    <name type="synonym">Musa ensete</name>
    <dbReference type="NCBI Taxonomy" id="4639"/>
    <lineage>
        <taxon>Eukaryota</taxon>
        <taxon>Viridiplantae</taxon>
        <taxon>Streptophyta</taxon>
        <taxon>Embryophyta</taxon>
        <taxon>Tracheophyta</taxon>
        <taxon>Spermatophyta</taxon>
        <taxon>Magnoliopsida</taxon>
        <taxon>Liliopsida</taxon>
        <taxon>Zingiberales</taxon>
        <taxon>Musaceae</taxon>
        <taxon>Ensete</taxon>
    </lineage>
</organism>
<dbReference type="AlphaFoldDB" id="A0AAV8QCD3"/>
<feature type="signal peptide" evidence="1">
    <location>
        <begin position="1"/>
        <end position="19"/>
    </location>
</feature>
<evidence type="ECO:0000313" key="3">
    <source>
        <dbReference type="Proteomes" id="UP001222027"/>
    </source>
</evidence>
<feature type="chain" id="PRO_5043821275" description="Malectin-like domain-containing protein" evidence="1">
    <location>
        <begin position="20"/>
        <end position="73"/>
    </location>
</feature>
<evidence type="ECO:0008006" key="4">
    <source>
        <dbReference type="Google" id="ProtNLM"/>
    </source>
</evidence>
<keyword evidence="3" id="KW-1185">Reference proteome</keyword>
<protein>
    <recommendedName>
        <fullName evidence="4">Malectin-like domain-containing protein</fullName>
    </recommendedName>
</protein>
<evidence type="ECO:0000256" key="1">
    <source>
        <dbReference type="SAM" id="SignalP"/>
    </source>
</evidence>
<accession>A0AAV8QCD3</accession>
<comment type="caution">
    <text evidence="2">The sequence shown here is derived from an EMBL/GenBank/DDBJ whole genome shotgun (WGS) entry which is preliminary data.</text>
</comment>
<name>A0AAV8QCD3_ENSVE</name>
<evidence type="ECO:0000313" key="2">
    <source>
        <dbReference type="EMBL" id="KAJ8470998.1"/>
    </source>
</evidence>
<proteinExistence type="predicted"/>
<sequence>MDMVLFFLLWSVWWTAILSHCQLGFINIDCGYAANTSYINNLTGMEDVSDAEYIDTSLPVRNLNASLDRSHGQ</sequence>
<dbReference type="EMBL" id="JAQQAF010000007">
    <property type="protein sequence ID" value="KAJ8470998.1"/>
    <property type="molecule type" value="Genomic_DNA"/>
</dbReference>
<gene>
    <name evidence="2" type="ORF">OPV22_025341</name>
</gene>
<reference evidence="2 3" key="1">
    <citation type="submission" date="2022-12" db="EMBL/GenBank/DDBJ databases">
        <title>Chromosome-scale assembly of the Ensete ventricosum genome.</title>
        <authorList>
            <person name="Dussert Y."/>
            <person name="Stocks J."/>
            <person name="Wendawek A."/>
            <person name="Woldeyes F."/>
            <person name="Nichols R.A."/>
            <person name="Borrell J.S."/>
        </authorList>
    </citation>
    <scope>NUCLEOTIDE SEQUENCE [LARGE SCALE GENOMIC DNA]</scope>
    <source>
        <strain evidence="3">cv. Maze</strain>
        <tissue evidence="2">Seeds</tissue>
    </source>
</reference>
<dbReference type="Proteomes" id="UP001222027">
    <property type="component" value="Unassembled WGS sequence"/>
</dbReference>
<keyword evidence="1" id="KW-0732">Signal</keyword>